<name>A0A1X7SAE4_ZYMT9</name>
<feature type="region of interest" description="Disordered" evidence="1">
    <location>
        <begin position="1"/>
        <end position="32"/>
    </location>
</feature>
<proteinExistence type="predicted"/>
<feature type="region of interest" description="Disordered" evidence="1">
    <location>
        <begin position="64"/>
        <end position="102"/>
    </location>
</feature>
<dbReference type="AlphaFoldDB" id="A0A1X7SAE4"/>
<dbReference type="Proteomes" id="UP000215127">
    <property type="component" value="Chromosome 19"/>
</dbReference>
<organism evidence="2 3">
    <name type="scientific">Zymoseptoria tritici (strain ST99CH_3D7)</name>
    <dbReference type="NCBI Taxonomy" id="1276538"/>
    <lineage>
        <taxon>Eukaryota</taxon>
        <taxon>Fungi</taxon>
        <taxon>Dikarya</taxon>
        <taxon>Ascomycota</taxon>
        <taxon>Pezizomycotina</taxon>
        <taxon>Dothideomycetes</taxon>
        <taxon>Dothideomycetidae</taxon>
        <taxon>Mycosphaerellales</taxon>
        <taxon>Mycosphaerellaceae</taxon>
        <taxon>Zymoseptoria</taxon>
    </lineage>
</organism>
<feature type="compositionally biased region" description="Polar residues" evidence="1">
    <location>
        <begin position="23"/>
        <end position="32"/>
    </location>
</feature>
<evidence type="ECO:0000313" key="2">
    <source>
        <dbReference type="EMBL" id="SMQ56491.1"/>
    </source>
</evidence>
<reference evidence="2 3" key="1">
    <citation type="submission" date="2016-06" db="EMBL/GenBank/DDBJ databases">
        <authorList>
            <person name="Kjaerup R.B."/>
            <person name="Dalgaard T.S."/>
            <person name="Juul-Madsen H.R."/>
        </authorList>
    </citation>
    <scope>NUCLEOTIDE SEQUENCE [LARGE SCALE GENOMIC DNA]</scope>
</reference>
<dbReference type="EMBL" id="LT853707">
    <property type="protein sequence ID" value="SMQ56491.1"/>
    <property type="molecule type" value="Genomic_DNA"/>
</dbReference>
<feature type="compositionally biased region" description="Polar residues" evidence="1">
    <location>
        <begin position="1"/>
        <end position="10"/>
    </location>
</feature>
<gene>
    <name evidence="2" type="ORF">ZT3D7_G11646</name>
</gene>
<accession>A0A1X7SAE4</accession>
<keyword evidence="3" id="KW-1185">Reference proteome</keyword>
<evidence type="ECO:0000313" key="3">
    <source>
        <dbReference type="Proteomes" id="UP000215127"/>
    </source>
</evidence>
<sequence length="102" mass="11388">MAGRQLSSPVVNFPFPRRRHLSSPASTFPVTTGTPRVDDLHYPSYSCNIFPALSPIAGQICRVHPPPKDPPMQTPRIKIAPIPDRSARQRLPFRQGHRQAQA</sequence>
<protein>
    <submittedName>
        <fullName evidence="2">Uncharacterized protein</fullName>
    </submittedName>
</protein>
<evidence type="ECO:0000256" key="1">
    <source>
        <dbReference type="SAM" id="MobiDB-lite"/>
    </source>
</evidence>